<accession>A0ABN7XA19</accession>
<gene>
    <name evidence="2" type="ORF">GMARGA_LOCUS40904</name>
</gene>
<feature type="non-terminal residue" evidence="2">
    <location>
        <position position="261"/>
    </location>
</feature>
<reference evidence="2 3" key="1">
    <citation type="submission" date="2021-06" db="EMBL/GenBank/DDBJ databases">
        <authorList>
            <person name="Kallberg Y."/>
            <person name="Tangrot J."/>
            <person name="Rosling A."/>
        </authorList>
    </citation>
    <scope>NUCLEOTIDE SEQUENCE [LARGE SCALE GENOMIC DNA]</scope>
    <source>
        <strain evidence="2 3">120-4 pot B 10/14</strain>
    </source>
</reference>
<protein>
    <submittedName>
        <fullName evidence="2">16399_t:CDS:1</fullName>
    </submittedName>
</protein>
<evidence type="ECO:0000256" key="1">
    <source>
        <dbReference type="SAM" id="MobiDB-lite"/>
    </source>
</evidence>
<comment type="caution">
    <text evidence="2">The sequence shown here is derived from an EMBL/GenBank/DDBJ whole genome shotgun (WGS) entry which is preliminary data.</text>
</comment>
<name>A0ABN7XA19_GIGMA</name>
<dbReference type="EMBL" id="CAJVQB010107794">
    <property type="protein sequence ID" value="CAG8851769.1"/>
    <property type="molecule type" value="Genomic_DNA"/>
</dbReference>
<organism evidence="2 3">
    <name type="scientific">Gigaspora margarita</name>
    <dbReference type="NCBI Taxonomy" id="4874"/>
    <lineage>
        <taxon>Eukaryota</taxon>
        <taxon>Fungi</taxon>
        <taxon>Fungi incertae sedis</taxon>
        <taxon>Mucoromycota</taxon>
        <taxon>Glomeromycotina</taxon>
        <taxon>Glomeromycetes</taxon>
        <taxon>Diversisporales</taxon>
        <taxon>Gigasporaceae</taxon>
        <taxon>Gigaspora</taxon>
    </lineage>
</organism>
<evidence type="ECO:0000313" key="3">
    <source>
        <dbReference type="Proteomes" id="UP000789901"/>
    </source>
</evidence>
<feature type="region of interest" description="Disordered" evidence="1">
    <location>
        <begin position="10"/>
        <end position="35"/>
    </location>
</feature>
<dbReference type="Proteomes" id="UP000789901">
    <property type="component" value="Unassembled WGS sequence"/>
</dbReference>
<sequence length="261" mass="30306">EFRIIALQKPSQPKRPIEDSNLPMRTPNNAKPIRNANGNTNVQITFIVDEYKRTLDVDDKKKFNRIKTDHVKKLIKDAHVTSKAGKTLLDILYYSWVIGKDDAFLLTKYTQTKIEETKSLIKNINDYLWLISTKKIKGTKCKRLEKDPKYKNPAQYPVLFGPGGQFSFNNPLGFPIEIIDDEENIKQIINQYQLSLKNQSGILIDNLKRMQNALINGIKVYNNNNDKKEYLHKIFKILVTQELDDVEDDDDINNIFDSLNF</sequence>
<evidence type="ECO:0000313" key="2">
    <source>
        <dbReference type="EMBL" id="CAG8851769.1"/>
    </source>
</evidence>
<feature type="non-terminal residue" evidence="2">
    <location>
        <position position="1"/>
    </location>
</feature>
<proteinExistence type="predicted"/>
<keyword evidence="3" id="KW-1185">Reference proteome</keyword>